<dbReference type="EMBL" id="AC093181">
    <property type="protein sequence ID" value="AAL58178.1"/>
    <property type="molecule type" value="Genomic_DNA"/>
</dbReference>
<reference evidence="2" key="1">
    <citation type="journal article" date="2005" name="Nature">
        <title>The map-based sequence of the rice genome.</title>
        <authorList>
            <consortium name="International rice genome sequencing project (IRGSP)"/>
            <person name="Matsumoto T."/>
            <person name="Wu J."/>
            <person name="Kanamori H."/>
            <person name="Katayose Y."/>
            <person name="Fujisawa M."/>
            <person name="Namiki N."/>
            <person name="Mizuno H."/>
            <person name="Yamamoto K."/>
            <person name="Antonio B.A."/>
            <person name="Baba T."/>
            <person name="Sakata K."/>
            <person name="Nagamura Y."/>
            <person name="Aoki H."/>
            <person name="Arikawa K."/>
            <person name="Arita K."/>
            <person name="Bito T."/>
            <person name="Chiden Y."/>
            <person name="Fujitsuka N."/>
            <person name="Fukunaka R."/>
            <person name="Hamada M."/>
            <person name="Harada C."/>
            <person name="Hayashi A."/>
            <person name="Hijishita S."/>
            <person name="Honda M."/>
            <person name="Hosokawa S."/>
            <person name="Ichikawa Y."/>
            <person name="Idonuma A."/>
            <person name="Iijima M."/>
            <person name="Ikeda M."/>
            <person name="Ikeno M."/>
            <person name="Ito K."/>
            <person name="Ito S."/>
            <person name="Ito T."/>
            <person name="Ito Y."/>
            <person name="Ito Y."/>
            <person name="Iwabuchi A."/>
            <person name="Kamiya K."/>
            <person name="Karasawa W."/>
            <person name="Kurita K."/>
            <person name="Katagiri S."/>
            <person name="Kikuta A."/>
            <person name="Kobayashi H."/>
            <person name="Kobayashi N."/>
            <person name="Machita K."/>
            <person name="Maehara T."/>
            <person name="Masukawa M."/>
            <person name="Mizubayashi T."/>
            <person name="Mukai Y."/>
            <person name="Nagasaki H."/>
            <person name="Nagata Y."/>
            <person name="Naito S."/>
            <person name="Nakashima M."/>
            <person name="Nakama Y."/>
            <person name="Nakamichi Y."/>
            <person name="Nakamura M."/>
            <person name="Meguro A."/>
            <person name="Negishi M."/>
            <person name="Ohta I."/>
            <person name="Ohta T."/>
            <person name="Okamoto M."/>
            <person name="Ono N."/>
            <person name="Saji S."/>
            <person name="Sakaguchi M."/>
            <person name="Sakai K."/>
            <person name="Shibata M."/>
            <person name="Shimokawa T."/>
            <person name="Song J."/>
            <person name="Takazaki Y."/>
            <person name="Terasawa K."/>
            <person name="Tsugane M."/>
            <person name="Tsuji K."/>
            <person name="Ueda S."/>
            <person name="Waki K."/>
            <person name="Yamagata H."/>
            <person name="Yamamoto M."/>
            <person name="Yamamoto S."/>
            <person name="Yamane H."/>
            <person name="Yoshiki S."/>
            <person name="Yoshihara R."/>
            <person name="Yukawa K."/>
            <person name="Zhong H."/>
            <person name="Yano M."/>
            <person name="Yuan Q."/>
            <person name="Ouyang S."/>
            <person name="Liu J."/>
            <person name="Jones K.M."/>
            <person name="Gansberger K."/>
            <person name="Moffat K."/>
            <person name="Hill J."/>
            <person name="Bera J."/>
            <person name="Fadrosh D."/>
            <person name="Jin S."/>
            <person name="Johri S."/>
            <person name="Kim M."/>
            <person name="Overton L."/>
            <person name="Reardon M."/>
            <person name="Tsitrin T."/>
            <person name="Vuong H."/>
            <person name="Weaver B."/>
            <person name="Ciecko A."/>
            <person name="Tallon L."/>
            <person name="Jackson J."/>
            <person name="Pai G."/>
            <person name="Aken S.V."/>
            <person name="Utterback T."/>
            <person name="Reidmuller S."/>
            <person name="Feldblyum T."/>
            <person name="Hsiao J."/>
            <person name="Zismann V."/>
            <person name="Iobst S."/>
            <person name="de Vazeille A.R."/>
            <person name="Buell C.R."/>
            <person name="Ying K."/>
            <person name="Li Y."/>
            <person name="Lu T."/>
            <person name="Huang Y."/>
            <person name="Zhao Q."/>
            <person name="Feng Q."/>
            <person name="Zhang L."/>
            <person name="Zhu J."/>
            <person name="Weng Q."/>
            <person name="Mu J."/>
            <person name="Lu Y."/>
            <person name="Fan D."/>
            <person name="Liu Y."/>
            <person name="Guan J."/>
            <person name="Zhang Y."/>
            <person name="Yu S."/>
            <person name="Liu X."/>
            <person name="Zhang Y."/>
            <person name="Hong G."/>
            <person name="Han B."/>
            <person name="Choisne N."/>
            <person name="Demange N."/>
            <person name="Orjeda G."/>
            <person name="Samain S."/>
            <person name="Cattolico L."/>
            <person name="Pelletier E."/>
            <person name="Couloux A."/>
            <person name="Segurens B."/>
            <person name="Wincker P."/>
            <person name="D'Hont A."/>
            <person name="Scarpelli C."/>
            <person name="Weissenbach J."/>
            <person name="Salanoubat M."/>
            <person name="Quetier F."/>
            <person name="Yu Y."/>
            <person name="Kim H.R."/>
            <person name="Rambo T."/>
            <person name="Currie J."/>
            <person name="Collura K."/>
            <person name="Luo M."/>
            <person name="Yang T."/>
            <person name="Ammiraju J.S.S."/>
            <person name="Engler F."/>
            <person name="Soderlund C."/>
            <person name="Wing R.A."/>
            <person name="Palmer L.E."/>
            <person name="de la Bastide M."/>
            <person name="Spiegel L."/>
            <person name="Nascimento L."/>
            <person name="Zutavern T."/>
            <person name="O'Shaughnessy A."/>
            <person name="Dike S."/>
            <person name="Dedhia N."/>
            <person name="Preston R."/>
            <person name="Balija V."/>
            <person name="McCombie W.R."/>
            <person name="Chow T."/>
            <person name="Chen H."/>
            <person name="Chung M."/>
            <person name="Chen C."/>
            <person name="Shaw J."/>
            <person name="Wu H."/>
            <person name="Hsiao K."/>
            <person name="Chao Y."/>
            <person name="Chu M."/>
            <person name="Cheng C."/>
            <person name="Hour A."/>
            <person name="Lee P."/>
            <person name="Lin S."/>
            <person name="Lin Y."/>
            <person name="Liou J."/>
            <person name="Liu S."/>
            <person name="Hsing Y."/>
            <person name="Raghuvanshi S."/>
            <person name="Mohanty A."/>
            <person name="Bharti A.K."/>
            <person name="Gaur A."/>
            <person name="Gupta V."/>
            <person name="Kumar D."/>
            <person name="Ravi V."/>
            <person name="Vij S."/>
            <person name="Kapur A."/>
            <person name="Khurana P."/>
            <person name="Khurana P."/>
            <person name="Khurana J.P."/>
            <person name="Tyagi A.K."/>
            <person name="Gaikwad K."/>
            <person name="Singh A."/>
            <person name="Dalal V."/>
            <person name="Srivastava S."/>
            <person name="Dixit A."/>
            <person name="Pal A.K."/>
            <person name="Ghazi I.A."/>
            <person name="Yadav M."/>
            <person name="Pandit A."/>
            <person name="Bhargava A."/>
            <person name="Sureshbabu K."/>
            <person name="Batra K."/>
            <person name="Sharma T.R."/>
            <person name="Mohapatra T."/>
            <person name="Singh N.K."/>
            <person name="Messing J."/>
            <person name="Nelson A.B."/>
            <person name="Fuks G."/>
            <person name="Kavchok S."/>
            <person name="Keizer G."/>
            <person name="Linton E."/>
            <person name="Llaca V."/>
            <person name="Song R."/>
            <person name="Tanyolac B."/>
            <person name="Young S."/>
            <person name="Ho-Il K."/>
            <person name="Hahn J.H."/>
            <person name="Sangsakoo G."/>
            <person name="Vanavichit A."/>
            <person name="de Mattos Luiz.A.T."/>
            <person name="Zimmer P.D."/>
            <person name="Malone G."/>
            <person name="Dellagostin O."/>
            <person name="de Oliveira A.C."/>
            <person name="Bevan M."/>
            <person name="Bancroft I."/>
            <person name="Minx P."/>
            <person name="Cordum H."/>
            <person name="Wilson R."/>
            <person name="Cheng Z."/>
            <person name="Jin W."/>
            <person name="Jiang J."/>
            <person name="Leong S.A."/>
            <person name="Iwama H."/>
            <person name="Gojobori T."/>
            <person name="Itoh T."/>
            <person name="Niimura Y."/>
            <person name="Fujii Y."/>
            <person name="Habara T."/>
            <person name="Sakai H."/>
            <person name="Sato Y."/>
            <person name="Wilson G."/>
            <person name="Kumar K."/>
            <person name="McCouch S."/>
            <person name="Juretic N."/>
            <person name="Hoen D."/>
            <person name="Wright S."/>
            <person name="Bruskiewich R."/>
            <person name="Bureau T."/>
            <person name="Miyao A."/>
            <person name="Hirochika H."/>
            <person name="Nishikawa T."/>
            <person name="Kadowaki K."/>
            <person name="Sugiura M."/>
            <person name="Burr B."/>
            <person name="Sasaki T."/>
        </authorList>
    </citation>
    <scope>NUCLEOTIDE SEQUENCE [LARGE SCALE GENOMIC DNA]</scope>
    <source>
        <strain evidence="2">cv. Nipponbare</strain>
    </source>
</reference>
<dbReference type="Proteomes" id="UP000000763">
    <property type="component" value="Chromosome 10"/>
</dbReference>
<accession>Q8W2T3</accession>
<proteinExistence type="predicted"/>
<name>Q8W2T3_ORYSJ</name>
<evidence type="ECO:0000313" key="2">
    <source>
        <dbReference type="Proteomes" id="UP000000763"/>
    </source>
</evidence>
<sequence>MTVLAKPTFFPFCNGIISNFYKRQNSSQGSNLTRYMYRTLLLLSKGSKQILCAARRLAIGREWEAGKQYLINEEGDAKDEPSKLAQVKSAWIRGGVAPLSVIGDD</sequence>
<reference evidence="2" key="2">
    <citation type="journal article" date="2008" name="Nucleic Acids Res.">
        <title>The rice annotation project database (RAP-DB): 2008 update.</title>
        <authorList>
            <consortium name="The rice annotation project (RAP)"/>
        </authorList>
    </citation>
    <scope>GENOME REANNOTATION</scope>
    <source>
        <strain evidence="2">cv. Nipponbare</strain>
    </source>
</reference>
<dbReference type="AlphaFoldDB" id="Q8W2T3"/>
<organism evidence="1 2">
    <name type="scientific">Oryza sativa subsp. japonica</name>
    <name type="common">Rice</name>
    <dbReference type="NCBI Taxonomy" id="39947"/>
    <lineage>
        <taxon>Eukaryota</taxon>
        <taxon>Viridiplantae</taxon>
        <taxon>Streptophyta</taxon>
        <taxon>Embryophyta</taxon>
        <taxon>Tracheophyta</taxon>
        <taxon>Spermatophyta</taxon>
        <taxon>Magnoliopsida</taxon>
        <taxon>Liliopsida</taxon>
        <taxon>Poales</taxon>
        <taxon>Poaceae</taxon>
        <taxon>BOP clade</taxon>
        <taxon>Oryzoideae</taxon>
        <taxon>Oryzeae</taxon>
        <taxon>Oryzinae</taxon>
        <taxon>Oryza</taxon>
        <taxon>Oryza sativa</taxon>
    </lineage>
</organism>
<protein>
    <submittedName>
        <fullName evidence="1">Uncharacterized protein</fullName>
    </submittedName>
</protein>
<gene>
    <name evidence="1" type="primary">OSJNBb0089F16.18</name>
</gene>
<evidence type="ECO:0000313" key="1">
    <source>
        <dbReference type="EMBL" id="AAL58178.1"/>
    </source>
</evidence>